<accession>A0ABU2ZSA3</accession>
<evidence type="ECO:0000256" key="1">
    <source>
        <dbReference type="SAM" id="Phobius"/>
    </source>
</evidence>
<dbReference type="Proteomes" id="UP001253545">
    <property type="component" value="Unassembled WGS sequence"/>
</dbReference>
<evidence type="ECO:0000313" key="2">
    <source>
        <dbReference type="EMBL" id="MDT0594908.1"/>
    </source>
</evidence>
<feature type="transmembrane region" description="Helical" evidence="1">
    <location>
        <begin position="66"/>
        <end position="89"/>
    </location>
</feature>
<reference evidence="2 3" key="1">
    <citation type="submission" date="2023-09" db="EMBL/GenBank/DDBJ databases">
        <authorList>
            <person name="Rey-Velasco X."/>
        </authorList>
    </citation>
    <scope>NUCLEOTIDE SEQUENCE [LARGE SCALE GENOMIC DNA]</scope>
    <source>
        <strain evidence="2 3">P117</strain>
    </source>
</reference>
<dbReference type="EMBL" id="JAVRHX010000002">
    <property type="protein sequence ID" value="MDT0594908.1"/>
    <property type="molecule type" value="Genomic_DNA"/>
</dbReference>
<keyword evidence="1" id="KW-0472">Membrane</keyword>
<gene>
    <name evidence="2" type="ORF">RM552_08660</name>
</gene>
<feature type="transmembrane region" description="Helical" evidence="1">
    <location>
        <begin position="163"/>
        <end position="180"/>
    </location>
</feature>
<keyword evidence="1" id="KW-1133">Transmembrane helix</keyword>
<feature type="transmembrane region" description="Helical" evidence="1">
    <location>
        <begin position="28"/>
        <end position="54"/>
    </location>
</feature>
<feature type="transmembrane region" description="Helical" evidence="1">
    <location>
        <begin position="110"/>
        <end position="132"/>
    </location>
</feature>
<dbReference type="RefSeq" id="WP_311368428.1">
    <property type="nucleotide sequence ID" value="NZ_JAVRHX010000002.1"/>
</dbReference>
<dbReference type="Pfam" id="PF19632">
    <property type="entry name" value="DUF6136"/>
    <property type="match status" value="1"/>
</dbReference>
<keyword evidence="1" id="KW-0812">Transmembrane</keyword>
<keyword evidence="3" id="KW-1185">Reference proteome</keyword>
<feature type="transmembrane region" description="Helical" evidence="1">
    <location>
        <begin position="138"/>
        <end position="156"/>
    </location>
</feature>
<proteinExistence type="predicted"/>
<feature type="transmembrane region" description="Helical" evidence="1">
    <location>
        <begin position="260"/>
        <end position="283"/>
    </location>
</feature>
<comment type="caution">
    <text evidence="2">The sequence shown here is derived from an EMBL/GenBank/DDBJ whole genome shotgun (WGS) entry which is preliminary data.</text>
</comment>
<evidence type="ECO:0000313" key="3">
    <source>
        <dbReference type="Proteomes" id="UP001253545"/>
    </source>
</evidence>
<dbReference type="InterPro" id="IPR045614">
    <property type="entry name" value="DUF6136"/>
</dbReference>
<protein>
    <submittedName>
        <fullName evidence="2">DUF6136 family protein</fullName>
    </submittedName>
</protein>
<name>A0ABU2ZSA3_9ALTE</name>
<feature type="transmembrane region" description="Helical" evidence="1">
    <location>
        <begin position="235"/>
        <end position="254"/>
    </location>
</feature>
<feature type="transmembrane region" description="Helical" evidence="1">
    <location>
        <begin position="352"/>
        <end position="372"/>
    </location>
</feature>
<feature type="transmembrane region" description="Helical" evidence="1">
    <location>
        <begin position="186"/>
        <end position="203"/>
    </location>
</feature>
<organism evidence="2 3">
    <name type="scientific">Glaciecola petra</name>
    <dbReference type="NCBI Taxonomy" id="3075602"/>
    <lineage>
        <taxon>Bacteria</taxon>
        <taxon>Pseudomonadati</taxon>
        <taxon>Pseudomonadota</taxon>
        <taxon>Gammaproteobacteria</taxon>
        <taxon>Alteromonadales</taxon>
        <taxon>Alteromonadaceae</taxon>
        <taxon>Glaciecola</taxon>
    </lineage>
</organism>
<sequence length="374" mass="41863">MTLFTYFRLRLQIFAFEVKHWSKQLEQALLMVSLFMGVAIPVLFYLLLLAFGAFLSEGTSNAQSSLIAYSILLSQSIFLQIFRVGILGSRYTLFLRSVASSRGLTRITDIFLSIIANPLILILAVVLIFIDLGDWHRVPQGFLLLSLQALSTFLILSKPQRFNYFMAATIPVLLALVIFSSNVPNWAILIVMHVAAIAVYNAPSMRLRSFFKLPNSYALWFGIFINKSASGESNVPFILLSACVLILMMSVYSVEHLSQYASAIAFIVIQVLVLFCTALQLSINRLISDHNLFFSQYLQHGLGQTFVNKQYLPCITALAIVFSVHFLIFTDLLTLLVQLPFALVCLAVAKRYSSSLIIAWVCCIAGAGFIRFSF</sequence>